<keyword evidence="3" id="KW-1185">Reference proteome</keyword>
<dbReference type="Proteomes" id="UP000540787">
    <property type="component" value="Unassembled WGS sequence"/>
</dbReference>
<keyword evidence="2" id="KW-0808">Transferase</keyword>
<dbReference type="GO" id="GO:0008999">
    <property type="term" value="F:protein-N-terminal-alanine acetyltransferase activity"/>
    <property type="evidence" value="ECO:0007669"/>
    <property type="project" value="TreeGrafter"/>
</dbReference>
<dbReference type="GO" id="GO:1990189">
    <property type="term" value="F:protein N-terminal-serine acetyltransferase activity"/>
    <property type="evidence" value="ECO:0007669"/>
    <property type="project" value="TreeGrafter"/>
</dbReference>
<evidence type="ECO:0000313" key="2">
    <source>
        <dbReference type="EMBL" id="MBB6133603.1"/>
    </source>
</evidence>
<reference evidence="2 3" key="1">
    <citation type="submission" date="2020-08" db="EMBL/GenBank/DDBJ databases">
        <title>The Agave Microbiome: Exploring the role of microbial communities in plant adaptations to desert environments.</title>
        <authorList>
            <person name="Partida-Martinez L.P."/>
        </authorList>
    </citation>
    <scope>NUCLEOTIDE SEQUENCE [LARGE SCALE GENOMIC DNA]</scope>
    <source>
        <strain evidence="2 3">AT3.2</strain>
    </source>
</reference>
<dbReference type="RefSeq" id="WP_183553131.1">
    <property type="nucleotide sequence ID" value="NZ_JACHBX010000001.1"/>
</dbReference>
<accession>A0A7X0CDU1</accession>
<evidence type="ECO:0000313" key="3">
    <source>
        <dbReference type="Proteomes" id="UP000540787"/>
    </source>
</evidence>
<dbReference type="EMBL" id="JACHBX010000001">
    <property type="protein sequence ID" value="MBB6133603.1"/>
    <property type="molecule type" value="Genomic_DNA"/>
</dbReference>
<name>A0A7X0CDU1_9BURK</name>
<dbReference type="GO" id="GO:0005737">
    <property type="term" value="C:cytoplasm"/>
    <property type="evidence" value="ECO:0007669"/>
    <property type="project" value="TreeGrafter"/>
</dbReference>
<dbReference type="PROSITE" id="PS51186">
    <property type="entry name" value="GNAT"/>
    <property type="match status" value="1"/>
</dbReference>
<evidence type="ECO:0000259" key="1">
    <source>
        <dbReference type="PROSITE" id="PS51186"/>
    </source>
</evidence>
<organism evidence="2 3">
    <name type="scientific">Massilia aurea</name>
    <dbReference type="NCBI Taxonomy" id="373040"/>
    <lineage>
        <taxon>Bacteria</taxon>
        <taxon>Pseudomonadati</taxon>
        <taxon>Pseudomonadota</taxon>
        <taxon>Betaproteobacteria</taxon>
        <taxon>Burkholderiales</taxon>
        <taxon>Oxalobacteraceae</taxon>
        <taxon>Telluria group</taxon>
        <taxon>Massilia</taxon>
    </lineage>
</organism>
<dbReference type="Gene3D" id="3.40.630.30">
    <property type="match status" value="1"/>
</dbReference>
<dbReference type="InterPro" id="IPR000182">
    <property type="entry name" value="GNAT_dom"/>
</dbReference>
<dbReference type="PANTHER" id="PTHR43441">
    <property type="entry name" value="RIBOSOMAL-PROTEIN-SERINE ACETYLTRANSFERASE"/>
    <property type="match status" value="1"/>
</dbReference>
<dbReference type="SUPFAM" id="SSF55729">
    <property type="entry name" value="Acyl-CoA N-acyltransferases (Nat)"/>
    <property type="match status" value="1"/>
</dbReference>
<dbReference type="InterPro" id="IPR016181">
    <property type="entry name" value="Acyl_CoA_acyltransferase"/>
</dbReference>
<dbReference type="PANTHER" id="PTHR43441:SF10">
    <property type="entry name" value="ACETYLTRANSFERASE"/>
    <property type="match status" value="1"/>
</dbReference>
<dbReference type="InterPro" id="IPR051908">
    <property type="entry name" value="Ribosomal_N-acetyltransferase"/>
</dbReference>
<proteinExistence type="predicted"/>
<dbReference type="AlphaFoldDB" id="A0A7X0CDU1"/>
<sequence length="175" mass="19037">MLVSTDFVLRPYVPGDAPALVAAIVESTPTLAPWMPWATAQFSMSDALAWIASCEKGLADATCFEFAIFDRTSGVFVGGCGLNQINGLHGFCNLSYWVRQSWQRKGAASAAIRALTDYAWTELDVQRLEIVVAVGNDASLNTARKAGAFDEGIARKRLKLGRQWVDAHMLSLVKP</sequence>
<dbReference type="Pfam" id="PF13302">
    <property type="entry name" value="Acetyltransf_3"/>
    <property type="match status" value="1"/>
</dbReference>
<comment type="caution">
    <text evidence="2">The sequence shown here is derived from an EMBL/GenBank/DDBJ whole genome shotgun (WGS) entry which is preliminary data.</text>
</comment>
<feature type="domain" description="N-acetyltransferase" evidence="1">
    <location>
        <begin position="7"/>
        <end position="175"/>
    </location>
</feature>
<gene>
    <name evidence="2" type="ORF">HD842_001714</name>
</gene>
<protein>
    <submittedName>
        <fullName evidence="2">RimJ/RimL family protein N-acetyltransferase</fullName>
    </submittedName>
</protein>